<accession>A0A3D8SDL4</accession>
<feature type="compositionally biased region" description="Pro residues" evidence="1">
    <location>
        <begin position="119"/>
        <end position="129"/>
    </location>
</feature>
<keyword evidence="3" id="KW-1185">Reference proteome</keyword>
<evidence type="ECO:0000313" key="2">
    <source>
        <dbReference type="EMBL" id="RDW84437.1"/>
    </source>
</evidence>
<dbReference type="EMBL" id="PDLM01000002">
    <property type="protein sequence ID" value="RDW84437.1"/>
    <property type="molecule type" value="Genomic_DNA"/>
</dbReference>
<proteinExistence type="predicted"/>
<evidence type="ECO:0000256" key="1">
    <source>
        <dbReference type="SAM" id="MobiDB-lite"/>
    </source>
</evidence>
<protein>
    <submittedName>
        <fullName evidence="2">Uncharacterized protein</fullName>
    </submittedName>
</protein>
<dbReference type="OrthoDB" id="10507178at2759"/>
<gene>
    <name evidence="2" type="ORF">BP6252_02027</name>
</gene>
<sequence>MENAMAQRRRRRNPIPDAEERAVAISNRGLELHSRSFLHFLHKVKDVLQNVEKVVTVAVMVLSGVMDALSYGWLYVAAGIVGQFLLNKPPLTLPGGEHLGNKTRTYITSFDRQLVMLPPPPDPSPPPITVPHFVPDPPERRPCPRCALP</sequence>
<dbReference type="Proteomes" id="UP000256645">
    <property type="component" value="Unassembled WGS sequence"/>
</dbReference>
<feature type="region of interest" description="Disordered" evidence="1">
    <location>
        <begin position="119"/>
        <end position="149"/>
    </location>
</feature>
<evidence type="ECO:0000313" key="3">
    <source>
        <dbReference type="Proteomes" id="UP000256645"/>
    </source>
</evidence>
<reference evidence="2 3" key="1">
    <citation type="journal article" date="2018" name="IMA Fungus">
        <title>IMA Genome-F 9: Draft genome sequence of Annulohypoxylon stygium, Aspergillus mulundensis, Berkeleyomyces basicola (syn. Thielaviopsis basicola), Ceratocystis smalleyi, two Cercospora beticola strains, Coleophoma cylindrospora, Fusarium fracticaudum, Phialophora cf. hyalina, and Morchella septimelata.</title>
        <authorList>
            <person name="Wingfield B.D."/>
            <person name="Bills G.F."/>
            <person name="Dong Y."/>
            <person name="Huang W."/>
            <person name="Nel W.J."/>
            <person name="Swalarsk-Parry B.S."/>
            <person name="Vaghefi N."/>
            <person name="Wilken P.M."/>
            <person name="An Z."/>
            <person name="de Beer Z.W."/>
            <person name="De Vos L."/>
            <person name="Chen L."/>
            <person name="Duong T.A."/>
            <person name="Gao Y."/>
            <person name="Hammerbacher A."/>
            <person name="Kikkert J.R."/>
            <person name="Li Y."/>
            <person name="Li H."/>
            <person name="Li K."/>
            <person name="Li Q."/>
            <person name="Liu X."/>
            <person name="Ma X."/>
            <person name="Naidoo K."/>
            <person name="Pethybridge S.J."/>
            <person name="Sun J."/>
            <person name="Steenkamp E.T."/>
            <person name="van der Nest M.A."/>
            <person name="van Wyk S."/>
            <person name="Wingfield M.J."/>
            <person name="Xiong C."/>
            <person name="Yue Q."/>
            <person name="Zhang X."/>
        </authorList>
    </citation>
    <scope>NUCLEOTIDE SEQUENCE [LARGE SCALE GENOMIC DNA]</scope>
    <source>
        <strain evidence="2 3">BP6252</strain>
    </source>
</reference>
<comment type="caution">
    <text evidence="2">The sequence shown here is derived from an EMBL/GenBank/DDBJ whole genome shotgun (WGS) entry which is preliminary data.</text>
</comment>
<dbReference type="AlphaFoldDB" id="A0A3D8SDL4"/>
<name>A0A3D8SDL4_9HELO</name>
<organism evidence="2 3">
    <name type="scientific">Coleophoma cylindrospora</name>
    <dbReference type="NCBI Taxonomy" id="1849047"/>
    <lineage>
        <taxon>Eukaryota</taxon>
        <taxon>Fungi</taxon>
        <taxon>Dikarya</taxon>
        <taxon>Ascomycota</taxon>
        <taxon>Pezizomycotina</taxon>
        <taxon>Leotiomycetes</taxon>
        <taxon>Helotiales</taxon>
        <taxon>Dermateaceae</taxon>
        <taxon>Coleophoma</taxon>
    </lineage>
</organism>